<keyword evidence="4" id="KW-0445">Lipid transport</keyword>
<dbReference type="CDD" id="cd00829">
    <property type="entry name" value="SCP-x_thiolase"/>
    <property type="match status" value="1"/>
</dbReference>
<dbReference type="InterPro" id="IPR020613">
    <property type="entry name" value="Thiolase_CS"/>
</dbReference>
<keyword evidence="2" id="KW-0813">Transport</keyword>
<evidence type="ECO:0000256" key="1">
    <source>
        <dbReference type="ARBA" id="ARBA00012352"/>
    </source>
</evidence>
<keyword evidence="6" id="KW-0414">Isoprene biosynthesis</keyword>
<keyword evidence="3" id="KW-0808">Transferase</keyword>
<dbReference type="NCBIfam" id="NF004720">
    <property type="entry name" value="PRK06064.1"/>
    <property type="match status" value="1"/>
</dbReference>
<dbReference type="InterPro" id="IPR002155">
    <property type="entry name" value="Thiolase"/>
</dbReference>
<dbReference type="Gene3D" id="3.40.47.10">
    <property type="match status" value="1"/>
</dbReference>
<dbReference type="EC" id="2.3.1.176" evidence="1"/>
<dbReference type="Proteomes" id="UP000509241">
    <property type="component" value="Chromosome"/>
</dbReference>
<dbReference type="GO" id="GO:0008299">
    <property type="term" value="P:isoprenoid biosynthetic process"/>
    <property type="evidence" value="ECO:0007669"/>
    <property type="project" value="UniProtKB-KW"/>
</dbReference>
<dbReference type="PIRSF" id="PIRSF000429">
    <property type="entry name" value="Ac-CoA_Ac_transf"/>
    <property type="match status" value="1"/>
</dbReference>
<gene>
    <name evidence="10" type="ORF">HYG82_20210</name>
</gene>
<dbReference type="AlphaFoldDB" id="A0A7D5GNK0"/>
<dbReference type="GO" id="GO:0006869">
    <property type="term" value="P:lipid transport"/>
    <property type="evidence" value="ECO:0007669"/>
    <property type="project" value="UniProtKB-KW"/>
</dbReference>
<dbReference type="PANTHER" id="PTHR42870">
    <property type="entry name" value="ACETYL-COA C-ACETYLTRANSFERASE"/>
    <property type="match status" value="1"/>
</dbReference>
<evidence type="ECO:0000256" key="7">
    <source>
        <dbReference type="ARBA" id="ARBA00032316"/>
    </source>
</evidence>
<dbReference type="OrthoDB" id="167534at2157"/>
<dbReference type="KEGG" id="haly:HYG82_20210"/>
<evidence type="ECO:0000256" key="6">
    <source>
        <dbReference type="ARBA" id="ARBA00023229"/>
    </source>
</evidence>
<dbReference type="GeneID" id="56035667"/>
<evidence type="ECO:0000256" key="4">
    <source>
        <dbReference type="ARBA" id="ARBA00023055"/>
    </source>
</evidence>
<reference evidence="10 11" key="1">
    <citation type="submission" date="2020-07" db="EMBL/GenBank/DDBJ databases">
        <authorList>
            <person name="Cui H."/>
        </authorList>
    </citation>
    <scope>NUCLEOTIDE SEQUENCE [LARGE SCALE GENOMIC DNA]</scope>
    <source>
        <strain evidence="10 11">YPL8</strain>
    </source>
</reference>
<evidence type="ECO:0000256" key="2">
    <source>
        <dbReference type="ARBA" id="ARBA00022448"/>
    </source>
</evidence>
<evidence type="ECO:0000259" key="9">
    <source>
        <dbReference type="Pfam" id="PF22691"/>
    </source>
</evidence>
<keyword evidence="11" id="KW-1185">Reference proteome</keyword>
<accession>A0A7D5GNK0</accession>
<dbReference type="PROSITE" id="PS00737">
    <property type="entry name" value="THIOLASE_2"/>
    <property type="match status" value="1"/>
</dbReference>
<dbReference type="EMBL" id="CP058601">
    <property type="protein sequence ID" value="QLG50992.1"/>
    <property type="molecule type" value="Genomic_DNA"/>
</dbReference>
<dbReference type="SUPFAM" id="SSF53901">
    <property type="entry name" value="Thiolase-like"/>
    <property type="match status" value="2"/>
</dbReference>
<dbReference type="Pfam" id="PF22691">
    <property type="entry name" value="Thiolase_C_1"/>
    <property type="match status" value="1"/>
</dbReference>
<dbReference type="InterPro" id="IPR020616">
    <property type="entry name" value="Thiolase_N"/>
</dbReference>
<evidence type="ECO:0000313" key="10">
    <source>
        <dbReference type="EMBL" id="QLG50992.1"/>
    </source>
</evidence>
<evidence type="ECO:0000313" key="11">
    <source>
        <dbReference type="Proteomes" id="UP000509241"/>
    </source>
</evidence>
<proteinExistence type="predicted"/>
<sequence>MRDVAIVGRGTTPFGVHDAGVKELATTAVTRALASSGLETEEIEALYLGNFTSGMLEGQEALAALVADAVGLDGVPATKTEGACASSGIAFNQARQLIAAGVYDVIVVAGVEKMTGVPTEQFTQALSAAADATTEQPAGLTFPGFYGLFTDRYLTEYDADRTDISRVAVKNRRNAADNPRARFRDPITIDDVMESEPIADPLRLYDCCPAADGATAVVLAANDVAPSITQDPIQVLASAHTTGRSGAYRYEDLTTFEATRSAAEQAYDQADVTPSDVDVVELHDCFSSAEVGDSEDLGFFPKGDGADAVVAGKTDVNGEVAINPSGGLLSKGHPVGATGLGQIYETCLQLDGEHENQVEDARIGLTHNLGGSGAVCTVSVLGRR</sequence>
<feature type="domain" description="Thiolase C-terminal" evidence="9">
    <location>
        <begin position="249"/>
        <end position="383"/>
    </location>
</feature>
<dbReference type="GO" id="GO:0008289">
    <property type="term" value="F:lipid binding"/>
    <property type="evidence" value="ECO:0007669"/>
    <property type="project" value="UniProtKB-KW"/>
</dbReference>
<dbReference type="RefSeq" id="WP_179264066.1">
    <property type="nucleotide sequence ID" value="NZ_CP058601.1"/>
</dbReference>
<evidence type="ECO:0000259" key="8">
    <source>
        <dbReference type="Pfam" id="PF00108"/>
    </source>
</evidence>
<dbReference type="InterPro" id="IPR055140">
    <property type="entry name" value="Thiolase_C_2"/>
</dbReference>
<dbReference type="InterPro" id="IPR016039">
    <property type="entry name" value="Thiolase-like"/>
</dbReference>
<dbReference type="GO" id="GO:0016747">
    <property type="term" value="F:acyltransferase activity, transferring groups other than amino-acyl groups"/>
    <property type="evidence" value="ECO:0007669"/>
    <property type="project" value="InterPro"/>
</dbReference>
<dbReference type="PANTHER" id="PTHR42870:SF6">
    <property type="entry name" value="ACETYL-COA C-ACYLTRANSFERASE"/>
    <property type="match status" value="1"/>
</dbReference>
<keyword evidence="5" id="KW-0446">Lipid-binding</keyword>
<evidence type="ECO:0000256" key="5">
    <source>
        <dbReference type="ARBA" id="ARBA00023121"/>
    </source>
</evidence>
<evidence type="ECO:0000256" key="3">
    <source>
        <dbReference type="ARBA" id="ARBA00022679"/>
    </source>
</evidence>
<protein>
    <recommendedName>
        <fullName evidence="1">propanoyl-CoA C-acyltransferase</fullName>
        <ecNumber evidence="1">2.3.1.176</ecNumber>
    </recommendedName>
    <alternativeName>
        <fullName evidence="7">Propanoyl-CoA C-acyltransferase</fullName>
    </alternativeName>
</protein>
<feature type="domain" description="Thiolase N-terminal" evidence="8">
    <location>
        <begin position="4"/>
        <end position="222"/>
    </location>
</feature>
<dbReference type="Pfam" id="PF00108">
    <property type="entry name" value="Thiolase_N"/>
    <property type="match status" value="1"/>
</dbReference>
<name>A0A7D5GNK0_9EURY</name>
<organism evidence="10 11">
    <name type="scientific">Natrinema halophilum</name>
    <dbReference type="NCBI Taxonomy" id="1699371"/>
    <lineage>
        <taxon>Archaea</taxon>
        <taxon>Methanobacteriati</taxon>
        <taxon>Methanobacteriota</taxon>
        <taxon>Stenosarchaea group</taxon>
        <taxon>Halobacteria</taxon>
        <taxon>Halobacteriales</taxon>
        <taxon>Natrialbaceae</taxon>
        <taxon>Natrinema</taxon>
    </lineage>
</organism>